<proteinExistence type="inferred from homology"/>
<dbReference type="Proteomes" id="UP001307889">
    <property type="component" value="Chromosome 6"/>
</dbReference>
<dbReference type="SMART" id="SM00479">
    <property type="entry name" value="EXOIII"/>
    <property type="match status" value="1"/>
</dbReference>
<dbReference type="PANTHER" id="PTHR12801">
    <property type="entry name" value="RNA EXONUCLEASE REXO1 / RECO3 FAMILY MEMBER-RELATED"/>
    <property type="match status" value="1"/>
</dbReference>
<accession>A0ABN7AUH3</accession>
<dbReference type="CDD" id="cd06145">
    <property type="entry name" value="REX1_like"/>
    <property type="match status" value="1"/>
</dbReference>
<keyword evidence="4" id="KW-0378">Hydrolase</keyword>
<evidence type="ECO:0000256" key="2">
    <source>
        <dbReference type="ARBA" id="ARBA00006357"/>
    </source>
</evidence>
<gene>
    <name evidence="10" type="ORF">NTJ_08640</name>
</gene>
<dbReference type="InterPro" id="IPR015943">
    <property type="entry name" value="WD40/YVTN_repeat-like_dom_sf"/>
</dbReference>
<keyword evidence="3" id="KW-0540">Nuclease</keyword>
<feature type="compositionally biased region" description="Low complexity" evidence="7">
    <location>
        <begin position="181"/>
        <end position="190"/>
    </location>
</feature>
<keyword evidence="8" id="KW-1133">Transmembrane helix</keyword>
<evidence type="ECO:0000256" key="1">
    <source>
        <dbReference type="ARBA" id="ARBA00004123"/>
    </source>
</evidence>
<evidence type="ECO:0000313" key="11">
    <source>
        <dbReference type="Proteomes" id="UP001307889"/>
    </source>
</evidence>
<reference evidence="10 11" key="1">
    <citation type="submission" date="2023-09" db="EMBL/GenBank/DDBJ databases">
        <title>Nesidiocoris tenuis whole genome shotgun sequence.</title>
        <authorList>
            <person name="Shibata T."/>
            <person name="Shimoda M."/>
            <person name="Kobayashi T."/>
            <person name="Uehara T."/>
        </authorList>
    </citation>
    <scope>NUCLEOTIDE SEQUENCE [LARGE SCALE GENOMIC DNA]</scope>
    <source>
        <strain evidence="10 11">Japan</strain>
    </source>
</reference>
<dbReference type="InterPro" id="IPR013520">
    <property type="entry name" value="Ribonucl_H"/>
</dbReference>
<keyword evidence="5" id="KW-0269">Exonuclease</keyword>
<dbReference type="InterPro" id="IPR036397">
    <property type="entry name" value="RNaseH_sf"/>
</dbReference>
<name>A0ABN7AUH3_9HEMI</name>
<dbReference type="PANTHER" id="PTHR12801:SF115">
    <property type="entry name" value="FI18136P1-RELATED"/>
    <property type="match status" value="1"/>
</dbReference>
<evidence type="ECO:0000256" key="8">
    <source>
        <dbReference type="SAM" id="Phobius"/>
    </source>
</evidence>
<dbReference type="SUPFAM" id="SSF53098">
    <property type="entry name" value="Ribonuclease H-like"/>
    <property type="match status" value="1"/>
</dbReference>
<dbReference type="Gene3D" id="2.130.10.10">
    <property type="entry name" value="YVTN repeat-like/Quinoprotein amine dehydrogenase"/>
    <property type="match status" value="1"/>
</dbReference>
<evidence type="ECO:0000259" key="9">
    <source>
        <dbReference type="SMART" id="SM00479"/>
    </source>
</evidence>
<keyword evidence="6" id="KW-0539">Nucleus</keyword>
<keyword evidence="8" id="KW-0472">Membrane</keyword>
<evidence type="ECO:0000256" key="4">
    <source>
        <dbReference type="ARBA" id="ARBA00022801"/>
    </source>
</evidence>
<evidence type="ECO:0000256" key="3">
    <source>
        <dbReference type="ARBA" id="ARBA00022722"/>
    </source>
</evidence>
<dbReference type="InterPro" id="IPR034922">
    <property type="entry name" value="REX1-like_exo"/>
</dbReference>
<feature type="region of interest" description="Disordered" evidence="7">
    <location>
        <begin position="46"/>
        <end position="103"/>
    </location>
</feature>
<feature type="transmembrane region" description="Helical" evidence="8">
    <location>
        <begin position="20"/>
        <end position="39"/>
    </location>
</feature>
<comment type="subcellular location">
    <subcellularLocation>
        <location evidence="1">Nucleus</location>
    </subcellularLocation>
</comment>
<evidence type="ECO:0000256" key="6">
    <source>
        <dbReference type="ARBA" id="ARBA00023242"/>
    </source>
</evidence>
<feature type="compositionally biased region" description="Low complexity" evidence="7">
    <location>
        <begin position="148"/>
        <end position="161"/>
    </location>
</feature>
<dbReference type="Gene3D" id="3.30.420.10">
    <property type="entry name" value="Ribonuclease H-like superfamily/Ribonuclease H"/>
    <property type="match status" value="1"/>
</dbReference>
<dbReference type="Pfam" id="PF00400">
    <property type="entry name" value="WD40"/>
    <property type="match status" value="1"/>
</dbReference>
<dbReference type="InterPro" id="IPR001680">
    <property type="entry name" value="WD40_rpt"/>
</dbReference>
<protein>
    <submittedName>
        <fullName evidence="10">Transducin beta-like 2</fullName>
    </submittedName>
</protein>
<feature type="region of interest" description="Disordered" evidence="7">
    <location>
        <begin position="145"/>
        <end position="195"/>
    </location>
</feature>
<feature type="compositionally biased region" description="Basic and acidic residues" evidence="7">
    <location>
        <begin position="46"/>
        <end position="57"/>
    </location>
</feature>
<comment type="similarity">
    <text evidence="2">Belongs to the REXO1/REXO3 family.</text>
</comment>
<evidence type="ECO:0000313" key="10">
    <source>
        <dbReference type="EMBL" id="BES95831.1"/>
    </source>
</evidence>
<sequence length="579" mass="64653">MDASVPGVIQKTVVPLILSYMPAIVTLVVAWITVTQLYFKRKDEPVNNKNDAKRRSSVESGSQAKADNKNKPASQQNSSPQPAAKTKKKQAAGGGDKWSARDGKQNFSHEWLLTSLKGHTGAILDMDFSANGKFLATCADDDPGGLSGNSSGSEGNKENSSPRGGSAATLSRRQKKNRVRNSSPPTTSTNLSKRKLKKQCHNVLRQYAKLDLNDWDLYELIANYMLRPEDLFLRGFPVESKLYPGRAMIFRTLARQSFDVNAKEFVPKDESVYACMLVNGSGVCVDQFDKTTPDVNCPVVILKRPEPEVTSEEKKCVRCQKCFFITSTGEYLTQEHCMYHWGKLMRPPSGGEDGFYTCCKAKKFTKGCTTAKLHVWSGVDPGKNGPFDGYVRTRPRKTAPVDGNYGVYALDCEMCYTTAGLELTKISVVAHDGRLVYDTYVRPESLIIDYNTRFSGVTAKDLNKRTKLLKDVQNDLMGFISADTILIGHGLENDLRALRMIHTTVVDTSIMFPHVMGPPYRRSLKSLVYQILKRDIQRDAGGHNSYEDACSCLELVLWKVRKDRQFREELLLSASTKQQ</sequence>
<organism evidence="10 11">
    <name type="scientific">Nesidiocoris tenuis</name>
    <dbReference type="NCBI Taxonomy" id="355587"/>
    <lineage>
        <taxon>Eukaryota</taxon>
        <taxon>Metazoa</taxon>
        <taxon>Ecdysozoa</taxon>
        <taxon>Arthropoda</taxon>
        <taxon>Hexapoda</taxon>
        <taxon>Insecta</taxon>
        <taxon>Pterygota</taxon>
        <taxon>Neoptera</taxon>
        <taxon>Paraneoptera</taxon>
        <taxon>Hemiptera</taxon>
        <taxon>Heteroptera</taxon>
        <taxon>Panheteroptera</taxon>
        <taxon>Cimicomorpha</taxon>
        <taxon>Miridae</taxon>
        <taxon>Dicyphina</taxon>
        <taxon>Nesidiocoris</taxon>
    </lineage>
</organism>
<feature type="compositionally biased region" description="Polar residues" evidence="7">
    <location>
        <begin position="58"/>
        <end position="81"/>
    </location>
</feature>
<feature type="domain" description="Exonuclease" evidence="9">
    <location>
        <begin position="406"/>
        <end position="565"/>
    </location>
</feature>
<evidence type="ECO:0000256" key="5">
    <source>
        <dbReference type="ARBA" id="ARBA00022839"/>
    </source>
</evidence>
<dbReference type="InterPro" id="IPR047021">
    <property type="entry name" value="REXO1/3/4-like"/>
</dbReference>
<evidence type="ECO:0000256" key="7">
    <source>
        <dbReference type="SAM" id="MobiDB-lite"/>
    </source>
</evidence>
<keyword evidence="8" id="KW-0812">Transmembrane</keyword>
<keyword evidence="11" id="KW-1185">Reference proteome</keyword>
<dbReference type="InterPro" id="IPR012337">
    <property type="entry name" value="RNaseH-like_sf"/>
</dbReference>
<dbReference type="EMBL" id="AP028914">
    <property type="protein sequence ID" value="BES95831.1"/>
    <property type="molecule type" value="Genomic_DNA"/>
</dbReference>